<dbReference type="RefSeq" id="WP_344786091.1">
    <property type="nucleotide sequence ID" value="NZ_BAAAZW010000015.1"/>
</dbReference>
<feature type="coiled-coil region" evidence="1">
    <location>
        <begin position="206"/>
        <end position="240"/>
    </location>
</feature>
<reference evidence="4" key="1">
    <citation type="journal article" date="2019" name="Int. J. Syst. Evol. Microbiol.">
        <title>The Global Catalogue of Microorganisms (GCM) 10K type strain sequencing project: providing services to taxonomists for standard genome sequencing and annotation.</title>
        <authorList>
            <consortium name="The Broad Institute Genomics Platform"/>
            <consortium name="The Broad Institute Genome Sequencing Center for Infectious Disease"/>
            <person name="Wu L."/>
            <person name="Ma J."/>
        </authorList>
    </citation>
    <scope>NUCLEOTIDE SEQUENCE [LARGE SCALE GENOMIC DNA]</scope>
    <source>
        <strain evidence="4">JCM 16923</strain>
    </source>
</reference>
<name>A0ABP7PTS7_9ACTN</name>
<dbReference type="Proteomes" id="UP001418444">
    <property type="component" value="Unassembled WGS sequence"/>
</dbReference>
<evidence type="ECO:0000256" key="1">
    <source>
        <dbReference type="SAM" id="Coils"/>
    </source>
</evidence>
<evidence type="ECO:0000256" key="2">
    <source>
        <dbReference type="SAM" id="MobiDB-lite"/>
    </source>
</evidence>
<keyword evidence="4" id="KW-1185">Reference proteome</keyword>
<proteinExistence type="predicted"/>
<feature type="compositionally biased region" description="Polar residues" evidence="2">
    <location>
        <begin position="154"/>
        <end position="165"/>
    </location>
</feature>
<organism evidence="3 4">
    <name type="scientific">Gordonia caeni</name>
    <dbReference type="NCBI Taxonomy" id="1007097"/>
    <lineage>
        <taxon>Bacteria</taxon>
        <taxon>Bacillati</taxon>
        <taxon>Actinomycetota</taxon>
        <taxon>Actinomycetes</taxon>
        <taxon>Mycobacteriales</taxon>
        <taxon>Gordoniaceae</taxon>
        <taxon>Gordonia</taxon>
    </lineage>
</organism>
<keyword evidence="1" id="KW-0175">Coiled coil</keyword>
<protein>
    <recommendedName>
        <fullName evidence="5">Translation initiation factor</fullName>
    </recommendedName>
</protein>
<evidence type="ECO:0000313" key="4">
    <source>
        <dbReference type="Proteomes" id="UP001418444"/>
    </source>
</evidence>
<sequence>MPPRRRSATDATLTPDDLAKLTAAVADGKRATVYLREGTSSLGLAPGSSARVVSVDGTTVVVRPRGVDDELPYEADELRMTKNPQPAPAPAKAAAPRKTAAKTAVRTSAKASPPPAKTPVRTPPAAQTPDPQTPAAKTPAAKTPARARRGAATSLTVTLYGSPDNQWSVALTRGARKPQRSRPVTPEAVDAAVRELGDEATVDAVSAVLSAARDAAQRRVEELSRELEEARRALEALKESTDSPAGRSPSA</sequence>
<dbReference type="EMBL" id="BAAAZW010000015">
    <property type="protein sequence ID" value="GAA3971132.1"/>
    <property type="molecule type" value="Genomic_DNA"/>
</dbReference>
<dbReference type="InterPro" id="IPR046282">
    <property type="entry name" value="DUF6319"/>
</dbReference>
<comment type="caution">
    <text evidence="3">The sequence shown here is derived from an EMBL/GenBank/DDBJ whole genome shotgun (WGS) entry which is preliminary data.</text>
</comment>
<evidence type="ECO:0000313" key="3">
    <source>
        <dbReference type="EMBL" id="GAA3971132.1"/>
    </source>
</evidence>
<feature type="compositionally biased region" description="Low complexity" evidence="2">
    <location>
        <begin position="90"/>
        <end position="111"/>
    </location>
</feature>
<gene>
    <name evidence="3" type="ORF">GCM10022231_35780</name>
</gene>
<evidence type="ECO:0008006" key="5">
    <source>
        <dbReference type="Google" id="ProtNLM"/>
    </source>
</evidence>
<feature type="region of interest" description="Disordered" evidence="2">
    <location>
        <begin position="65"/>
        <end position="165"/>
    </location>
</feature>
<accession>A0ABP7PTS7</accession>
<feature type="compositionally biased region" description="Low complexity" evidence="2">
    <location>
        <begin position="118"/>
        <end position="144"/>
    </location>
</feature>
<dbReference type="Pfam" id="PF19844">
    <property type="entry name" value="DUF6319"/>
    <property type="match status" value="1"/>
</dbReference>